<gene>
    <name evidence="1" type="ORF">MBSPM3_v1c1960</name>
</gene>
<dbReference type="EMBL" id="CP015149">
    <property type="protein sequence ID" value="AOF54722.1"/>
    <property type="molecule type" value="Genomic_DNA"/>
</dbReference>
<proteinExistence type="predicted"/>
<dbReference type="RefSeq" id="WP_069028152.1">
    <property type="nucleotide sequence ID" value="NZ_CP015149.1"/>
</dbReference>
<sequence length="127" mass="13682">MQIVSLGKKKSLFFSLFLFSVLFISLFNTYQTVGAELTTETTTTQVIETLGGDDKVVQTVTTVKEGNKTTVNTKDADGKVTKKVVTKTVEGVKTETTTEPSINKVTVKTFGDGGTVTKTEVTTTTTE</sequence>
<dbReference type="Proteomes" id="UP000224287">
    <property type="component" value="Chromosome"/>
</dbReference>
<organism evidence="1 2">
    <name type="scientific">Maize bushy stunt phytoplasma</name>
    <dbReference type="NCBI Taxonomy" id="202462"/>
    <lineage>
        <taxon>Bacteria</taxon>
        <taxon>Bacillati</taxon>
        <taxon>Mycoplasmatota</taxon>
        <taxon>Mollicutes</taxon>
        <taxon>Acholeplasmatales</taxon>
        <taxon>Acholeplasmataceae</taxon>
        <taxon>Candidatus Phytoplasma</taxon>
        <taxon>16SrI (Aster yellows group)</taxon>
    </lineage>
</organism>
<accession>A0ABN4S1W1</accession>
<protein>
    <submittedName>
        <fullName evidence="1">Effector</fullName>
    </submittedName>
</protein>
<name>A0ABN4S1W1_9MOLU</name>
<evidence type="ECO:0000313" key="2">
    <source>
        <dbReference type="Proteomes" id="UP000224287"/>
    </source>
</evidence>
<evidence type="ECO:0000313" key="1">
    <source>
        <dbReference type="EMBL" id="AOF54722.1"/>
    </source>
</evidence>
<keyword evidence="2" id="KW-1185">Reference proteome</keyword>
<reference evidence="1" key="1">
    <citation type="submission" date="2016-04" db="EMBL/GenBank/DDBJ databases">
        <title>Complete genome sequence of maize bushy stunt phytoplasma M3.</title>
        <authorList>
            <person name="Orlovskis Z."/>
            <person name="Canale M.C."/>
            <person name="Haryono M."/>
            <person name="Lopes J.R.S."/>
            <person name="Kuo C.-H."/>
            <person name="Hogenhout S.A."/>
        </authorList>
    </citation>
    <scope>NUCLEOTIDE SEQUENCE [LARGE SCALE GENOMIC DNA]</scope>
    <source>
        <strain evidence="1">M3</strain>
    </source>
</reference>